<sequence>MGIVASGAQFELADNGGILRPIPSPQPQHPGSLGRGKGGGGRTDTFTMRPPQIGSFVKDATGSGKEHFFVSRNC</sequence>
<feature type="region of interest" description="Disordered" evidence="1">
    <location>
        <begin position="15"/>
        <end position="59"/>
    </location>
</feature>
<name>A0ABN6H5T1_9BACT</name>
<evidence type="ECO:0000256" key="1">
    <source>
        <dbReference type="SAM" id="MobiDB-lite"/>
    </source>
</evidence>
<dbReference type="EMBL" id="AP024702">
    <property type="protein sequence ID" value="BCX46880.1"/>
    <property type="molecule type" value="Genomic_DNA"/>
</dbReference>
<keyword evidence="3" id="KW-1185">Reference proteome</keyword>
<reference evidence="2 3" key="1">
    <citation type="submission" date="2021-06" db="EMBL/GenBank/DDBJ databases">
        <title>Complete genome of Haloferula helveola possessing various polysaccharide degrading enzymes.</title>
        <authorList>
            <person name="Takami H."/>
            <person name="Huang C."/>
            <person name="Hamasaki K."/>
        </authorList>
    </citation>
    <scope>NUCLEOTIDE SEQUENCE [LARGE SCALE GENOMIC DNA]</scope>
    <source>
        <strain evidence="2 3">CN-1</strain>
    </source>
</reference>
<dbReference type="Proteomes" id="UP001374893">
    <property type="component" value="Chromosome"/>
</dbReference>
<accession>A0ABN6H5T1</accession>
<evidence type="ECO:0000313" key="2">
    <source>
        <dbReference type="EMBL" id="BCX46880.1"/>
    </source>
</evidence>
<organism evidence="2 3">
    <name type="scientific">Haloferula helveola</name>
    <dbReference type="NCBI Taxonomy" id="490095"/>
    <lineage>
        <taxon>Bacteria</taxon>
        <taxon>Pseudomonadati</taxon>
        <taxon>Verrucomicrobiota</taxon>
        <taxon>Verrucomicrobiia</taxon>
        <taxon>Verrucomicrobiales</taxon>
        <taxon>Verrucomicrobiaceae</taxon>
        <taxon>Haloferula</taxon>
    </lineage>
</organism>
<evidence type="ECO:0000313" key="3">
    <source>
        <dbReference type="Proteomes" id="UP001374893"/>
    </source>
</evidence>
<protein>
    <submittedName>
        <fullName evidence="2">Uncharacterized protein</fullName>
    </submittedName>
</protein>
<feature type="compositionally biased region" description="Gly residues" evidence="1">
    <location>
        <begin position="33"/>
        <end position="42"/>
    </location>
</feature>
<gene>
    <name evidence="2" type="ORF">HAHE_07880</name>
</gene>
<proteinExistence type="predicted"/>